<accession>A0A6B0S1Y4</accession>
<sequence length="75" mass="8530">MALCWVCGNQARMGKLEQVDVNLFCLVATDFYRHQIEEELDRRAFQSVFEVVAVPGNPYHRLLACLRSVQKAAAC</sequence>
<dbReference type="PANTHER" id="PTHR10170">
    <property type="entry name" value="HUNTINGTON DISEASE PROTEIN"/>
    <property type="match status" value="1"/>
</dbReference>
<dbReference type="EMBL" id="VBQZ03000151">
    <property type="protein sequence ID" value="MXQ96015.1"/>
    <property type="molecule type" value="Genomic_DNA"/>
</dbReference>
<name>A0A6B0S1Y4_9CETA</name>
<dbReference type="Proteomes" id="UP000322234">
    <property type="component" value="Unassembled WGS sequence"/>
</dbReference>
<evidence type="ECO:0000313" key="1">
    <source>
        <dbReference type="EMBL" id="MXQ96015.1"/>
    </source>
</evidence>
<dbReference type="InterPro" id="IPR048413">
    <property type="entry name" value="Htt_C-HEAT_rpt"/>
</dbReference>
<gene>
    <name evidence="1" type="ORF">E5288_WYG022215</name>
</gene>
<dbReference type="Pfam" id="PF20927">
    <property type="entry name" value="Htt_C-HEAT"/>
    <property type="match status" value="1"/>
</dbReference>
<evidence type="ECO:0000313" key="2">
    <source>
        <dbReference type="Proteomes" id="UP000322234"/>
    </source>
</evidence>
<dbReference type="AlphaFoldDB" id="A0A6B0S1Y4"/>
<keyword evidence="2" id="KW-1185">Reference proteome</keyword>
<reference evidence="1" key="1">
    <citation type="submission" date="2019-10" db="EMBL/GenBank/DDBJ databases">
        <title>The sequence and de novo assembly of the wild yak genome.</title>
        <authorList>
            <person name="Liu Y."/>
        </authorList>
    </citation>
    <scope>NUCLEOTIDE SEQUENCE [LARGE SCALE GENOMIC DNA]</scope>
    <source>
        <strain evidence="1">WY2019</strain>
    </source>
</reference>
<protein>
    <submittedName>
        <fullName evidence="1">Uncharacterized protein</fullName>
    </submittedName>
</protein>
<organism evidence="1 2">
    <name type="scientific">Bos mutus</name>
    <name type="common">wild yak</name>
    <dbReference type="NCBI Taxonomy" id="72004"/>
    <lineage>
        <taxon>Eukaryota</taxon>
        <taxon>Metazoa</taxon>
        <taxon>Chordata</taxon>
        <taxon>Craniata</taxon>
        <taxon>Vertebrata</taxon>
        <taxon>Euteleostomi</taxon>
        <taxon>Mammalia</taxon>
        <taxon>Eutheria</taxon>
        <taxon>Laurasiatheria</taxon>
        <taxon>Artiodactyla</taxon>
        <taxon>Ruminantia</taxon>
        <taxon>Pecora</taxon>
        <taxon>Bovidae</taxon>
        <taxon>Bovinae</taxon>
        <taxon>Bos</taxon>
    </lineage>
</organism>
<dbReference type="InterPro" id="IPR028426">
    <property type="entry name" value="Huntingtin_fam"/>
</dbReference>
<dbReference type="PANTHER" id="PTHR10170:SF10">
    <property type="entry name" value="HUNTINGTIN"/>
    <property type="match status" value="1"/>
</dbReference>
<proteinExistence type="predicted"/>
<dbReference type="GO" id="GO:0099111">
    <property type="term" value="P:microtubule-based transport"/>
    <property type="evidence" value="ECO:0007669"/>
    <property type="project" value="TreeGrafter"/>
</dbReference>
<comment type="caution">
    <text evidence="1">The sequence shown here is derived from an EMBL/GenBank/DDBJ whole genome shotgun (WGS) entry which is preliminary data.</text>
</comment>
<dbReference type="GO" id="GO:0005737">
    <property type="term" value="C:cytoplasm"/>
    <property type="evidence" value="ECO:0007669"/>
    <property type="project" value="TreeGrafter"/>
</dbReference>